<dbReference type="EMBL" id="LUGG01000003">
    <property type="protein sequence ID" value="OBZ76827.1"/>
    <property type="molecule type" value="Genomic_DNA"/>
</dbReference>
<comment type="caution">
    <text evidence="2">The sequence shown here is derived from an EMBL/GenBank/DDBJ whole genome shotgun (WGS) entry which is preliminary data.</text>
</comment>
<evidence type="ECO:0000259" key="1">
    <source>
        <dbReference type="Pfam" id="PF00078"/>
    </source>
</evidence>
<dbReference type="Pfam" id="PF00078">
    <property type="entry name" value="RVT_1"/>
    <property type="match status" value="1"/>
</dbReference>
<dbReference type="AlphaFoldDB" id="A0A1C7MJM6"/>
<protein>
    <recommendedName>
        <fullName evidence="1">Reverse transcriptase domain-containing protein</fullName>
    </recommendedName>
</protein>
<accession>A0A1C7MJM6</accession>
<sequence length="248" mass="27264">MNPPASPPPHFDVTTQGVARLLAAVTPARTRDETAARCFSRPFSLGDIEEVKAHIRSQCLGSARGADRLAYEDILAIPNEDLVLLFQECIARLDAPSEWLVAILTGVGKKGKDLMDLNGYRTIGLESCLLKMLTLLIDHRLREWADAQEQLPPSQNGFRAGHRTNNNAFILRTAIEKARSERKSLYVAFVDFTNVFPSVDQATLWVKLAGWGSPGHSSTGCGCSMRGLHMWCAVGVISLMPFRPSLGF</sequence>
<name>A0A1C7MJM6_GRIFR</name>
<evidence type="ECO:0000313" key="3">
    <source>
        <dbReference type="Proteomes" id="UP000092993"/>
    </source>
</evidence>
<feature type="domain" description="Reverse transcriptase" evidence="1">
    <location>
        <begin position="109"/>
        <end position="214"/>
    </location>
</feature>
<dbReference type="Proteomes" id="UP000092993">
    <property type="component" value="Unassembled WGS sequence"/>
</dbReference>
<keyword evidence="3" id="KW-1185">Reference proteome</keyword>
<gene>
    <name evidence="2" type="ORF">A0H81_02948</name>
</gene>
<dbReference type="OMA" id="ACMPERT"/>
<dbReference type="InterPro" id="IPR000477">
    <property type="entry name" value="RT_dom"/>
</dbReference>
<dbReference type="OrthoDB" id="2750028at2759"/>
<organism evidence="2 3">
    <name type="scientific">Grifola frondosa</name>
    <name type="common">Maitake</name>
    <name type="synonym">Polyporus frondosus</name>
    <dbReference type="NCBI Taxonomy" id="5627"/>
    <lineage>
        <taxon>Eukaryota</taxon>
        <taxon>Fungi</taxon>
        <taxon>Dikarya</taxon>
        <taxon>Basidiomycota</taxon>
        <taxon>Agaricomycotina</taxon>
        <taxon>Agaricomycetes</taxon>
        <taxon>Polyporales</taxon>
        <taxon>Grifolaceae</taxon>
        <taxon>Grifola</taxon>
    </lineage>
</organism>
<proteinExistence type="predicted"/>
<dbReference type="STRING" id="5627.A0A1C7MJM6"/>
<evidence type="ECO:0000313" key="2">
    <source>
        <dbReference type="EMBL" id="OBZ76827.1"/>
    </source>
</evidence>
<reference evidence="2 3" key="1">
    <citation type="submission" date="2016-03" db="EMBL/GenBank/DDBJ databases">
        <title>Whole genome sequencing of Grifola frondosa 9006-11.</title>
        <authorList>
            <person name="Min B."/>
            <person name="Park H."/>
            <person name="Kim J.-G."/>
            <person name="Cho H."/>
            <person name="Oh Y.-L."/>
            <person name="Kong W.-S."/>
            <person name="Choi I.-G."/>
        </authorList>
    </citation>
    <scope>NUCLEOTIDE SEQUENCE [LARGE SCALE GENOMIC DNA]</scope>
    <source>
        <strain evidence="2 3">9006-11</strain>
    </source>
</reference>
<dbReference type="PANTHER" id="PTHR19446">
    <property type="entry name" value="REVERSE TRANSCRIPTASES"/>
    <property type="match status" value="1"/>
</dbReference>